<dbReference type="Proteomes" id="UP000178885">
    <property type="component" value="Unassembled WGS sequence"/>
</dbReference>
<dbReference type="InterPro" id="IPR007435">
    <property type="entry name" value="DUF484"/>
</dbReference>
<dbReference type="PANTHER" id="PTHR38765:SF1">
    <property type="entry name" value="DUF484 DOMAIN-CONTAINING PROTEIN"/>
    <property type="match status" value="1"/>
</dbReference>
<gene>
    <name evidence="1" type="ORF">A2151_07350</name>
</gene>
<dbReference type="EMBL" id="MFSU01000009">
    <property type="protein sequence ID" value="OGI49065.1"/>
    <property type="molecule type" value="Genomic_DNA"/>
</dbReference>
<organism evidence="1 2">
    <name type="scientific">Candidatus Muproteobacteria bacterium RBG_16_65_34</name>
    <dbReference type="NCBI Taxonomy" id="1817760"/>
    <lineage>
        <taxon>Bacteria</taxon>
        <taxon>Pseudomonadati</taxon>
        <taxon>Pseudomonadota</taxon>
        <taxon>Candidatus Muproteobacteria</taxon>
    </lineage>
</organism>
<evidence type="ECO:0008006" key="3">
    <source>
        <dbReference type="Google" id="ProtNLM"/>
    </source>
</evidence>
<dbReference type="Pfam" id="PF04340">
    <property type="entry name" value="DUF484"/>
    <property type="match status" value="1"/>
</dbReference>
<evidence type="ECO:0000313" key="1">
    <source>
        <dbReference type="EMBL" id="OGI49065.1"/>
    </source>
</evidence>
<sequence>MSKKLTSEENHGEISWEEAVSRYLQDHPDYFQSHPHLLGDLALNHEVGGGAVSLIEHQVKALRGQNHESQQQLRELVGVGRENDVLGLRLHRFALALIGCATLDDTLDTAYELLRQEFKLDAAAILFRGDPAKAGHRRECVTADDKRLAELLKLFSSGAPICGGRHDESLLKYLFGARAGEIKSSALIPLGEGAPQGALGLGSVDPHRFHPGMGTVYLTRLGELLARGLRAHLS</sequence>
<dbReference type="PANTHER" id="PTHR38765">
    <property type="entry name" value="DUF484 DOMAIN-CONTAINING PROTEIN"/>
    <property type="match status" value="1"/>
</dbReference>
<dbReference type="InterPro" id="IPR029016">
    <property type="entry name" value="GAF-like_dom_sf"/>
</dbReference>
<comment type="caution">
    <text evidence="1">The sequence shown here is derived from an EMBL/GenBank/DDBJ whole genome shotgun (WGS) entry which is preliminary data.</text>
</comment>
<dbReference type="Gene3D" id="3.30.450.40">
    <property type="match status" value="1"/>
</dbReference>
<dbReference type="AlphaFoldDB" id="A0A1F6TVE2"/>
<dbReference type="STRING" id="1817760.A2151_07350"/>
<reference evidence="1 2" key="1">
    <citation type="journal article" date="2016" name="Nat. Commun.">
        <title>Thousands of microbial genomes shed light on interconnected biogeochemical processes in an aquifer system.</title>
        <authorList>
            <person name="Anantharaman K."/>
            <person name="Brown C.T."/>
            <person name="Hug L.A."/>
            <person name="Sharon I."/>
            <person name="Castelle C.J."/>
            <person name="Probst A.J."/>
            <person name="Thomas B.C."/>
            <person name="Singh A."/>
            <person name="Wilkins M.J."/>
            <person name="Karaoz U."/>
            <person name="Brodie E.L."/>
            <person name="Williams K.H."/>
            <person name="Hubbard S.S."/>
            <person name="Banfield J.F."/>
        </authorList>
    </citation>
    <scope>NUCLEOTIDE SEQUENCE [LARGE SCALE GENOMIC DNA]</scope>
</reference>
<accession>A0A1F6TVE2</accession>
<evidence type="ECO:0000313" key="2">
    <source>
        <dbReference type="Proteomes" id="UP000178885"/>
    </source>
</evidence>
<name>A0A1F6TVE2_9PROT</name>
<proteinExistence type="predicted"/>
<protein>
    <recommendedName>
        <fullName evidence="3">DUF484 domain-containing protein</fullName>
    </recommendedName>
</protein>